<evidence type="ECO:0000313" key="1">
    <source>
        <dbReference type="EMBL" id="CAB4125503.1"/>
    </source>
</evidence>
<accession>A0A6J5KX55</accession>
<dbReference type="EMBL" id="LR796186">
    <property type="protein sequence ID" value="CAB4125503.1"/>
    <property type="molecule type" value="Genomic_DNA"/>
</dbReference>
<evidence type="ECO:0008006" key="2">
    <source>
        <dbReference type="Google" id="ProtNLM"/>
    </source>
</evidence>
<name>A0A6J5KX55_9CAUD</name>
<sequence length="383" mass="40729">MAGADRIVDTLTAKIPNNVNSARARNTVVGKGAAYNNKYQSDTLQYPNDLFSNQEIYGGNYAVFYINVPSNSALIKGKEDGLTTSLDTAQLRGVVAGANYGVGSIAAVGSVGAVAATGVLNKIKTGSFKGTAGTALKAAIVGAVPGVIVSAIATDGNVNPMKTVRQNRRLITSIALNIPQSFTARYSMDYSTEDMSAQAAIADLAGDMGNAVVSSNRSAALGKGVSDAIGIAGAAALSTPGIGGFMSAATGLARNPKKEQIFTGVEFRTFNFEYNFAPRNKKETEEVKKIINMFKLHMHPEFKDDGGFLFIYPSEFDIYYYKDGVENMNLPRHTTCILTEMTVNYAPNGSFNTFADGTPSQITVSMTFRELAILTKAEIQDGY</sequence>
<reference evidence="1" key="1">
    <citation type="submission" date="2020-04" db="EMBL/GenBank/DDBJ databases">
        <authorList>
            <person name="Chiriac C."/>
            <person name="Salcher M."/>
            <person name="Ghai R."/>
            <person name="Kavagutti S V."/>
        </authorList>
    </citation>
    <scope>NUCLEOTIDE SEQUENCE</scope>
</reference>
<protein>
    <recommendedName>
        <fullName evidence="2">Baseplate tail tube cap</fullName>
    </recommendedName>
</protein>
<gene>
    <name evidence="1" type="ORF">UFOVP58_155</name>
</gene>
<proteinExistence type="predicted"/>
<organism evidence="1">
    <name type="scientific">uncultured Caudovirales phage</name>
    <dbReference type="NCBI Taxonomy" id="2100421"/>
    <lineage>
        <taxon>Viruses</taxon>
        <taxon>Duplodnaviria</taxon>
        <taxon>Heunggongvirae</taxon>
        <taxon>Uroviricota</taxon>
        <taxon>Caudoviricetes</taxon>
        <taxon>Peduoviridae</taxon>
        <taxon>Maltschvirus</taxon>
        <taxon>Maltschvirus maltsch</taxon>
    </lineage>
</organism>